<protein>
    <submittedName>
        <fullName evidence="12">Vesicle-associated membrane protein</fullName>
    </submittedName>
</protein>
<dbReference type="Gene3D" id="1.20.5.110">
    <property type="match status" value="1"/>
</dbReference>
<keyword evidence="2" id="KW-0813">Transport</keyword>
<evidence type="ECO:0000256" key="3">
    <source>
        <dbReference type="ARBA" id="ARBA00022692"/>
    </source>
</evidence>
<dbReference type="PANTHER" id="PTHR21136:SF168">
    <property type="entry name" value="VESICLE-ASSOCIATED MEMBRANE PROTEIN 9"/>
    <property type="match status" value="1"/>
</dbReference>
<evidence type="ECO:0000256" key="1">
    <source>
        <dbReference type="ARBA" id="ARBA00008025"/>
    </source>
</evidence>
<keyword evidence="3 9" id="KW-0812">Transmembrane</keyword>
<evidence type="ECO:0000256" key="9">
    <source>
        <dbReference type="SAM" id="Phobius"/>
    </source>
</evidence>
<organism evidence="12 13">
    <name type="scientific">Achlya hypogyna</name>
    <name type="common">Oomycete</name>
    <name type="synonym">Protoachlya hypogyna</name>
    <dbReference type="NCBI Taxonomy" id="1202772"/>
    <lineage>
        <taxon>Eukaryota</taxon>
        <taxon>Sar</taxon>
        <taxon>Stramenopiles</taxon>
        <taxon>Oomycota</taxon>
        <taxon>Saprolegniomycetes</taxon>
        <taxon>Saprolegniales</taxon>
        <taxon>Achlyaceae</taxon>
        <taxon>Achlya</taxon>
    </lineage>
</organism>
<dbReference type="OrthoDB" id="248747at2759"/>
<evidence type="ECO:0000256" key="4">
    <source>
        <dbReference type="ARBA" id="ARBA00022927"/>
    </source>
</evidence>
<accession>A0A1V9ZSQ3</accession>
<evidence type="ECO:0000259" key="10">
    <source>
        <dbReference type="PROSITE" id="PS50859"/>
    </source>
</evidence>
<keyword evidence="13" id="KW-1185">Reference proteome</keyword>
<evidence type="ECO:0000259" key="11">
    <source>
        <dbReference type="PROSITE" id="PS50892"/>
    </source>
</evidence>
<evidence type="ECO:0000256" key="2">
    <source>
        <dbReference type="ARBA" id="ARBA00022448"/>
    </source>
</evidence>
<keyword evidence="6 9" id="KW-0472">Membrane</keyword>
<keyword evidence="8" id="KW-0175">Coiled coil</keyword>
<dbReference type="SUPFAM" id="SSF58038">
    <property type="entry name" value="SNARE fusion complex"/>
    <property type="match status" value="1"/>
</dbReference>
<evidence type="ECO:0000256" key="5">
    <source>
        <dbReference type="ARBA" id="ARBA00022989"/>
    </source>
</evidence>
<dbReference type="Pfam" id="PF00957">
    <property type="entry name" value="Synaptobrevin"/>
    <property type="match status" value="1"/>
</dbReference>
<dbReference type="InterPro" id="IPR001388">
    <property type="entry name" value="Synaptobrevin-like"/>
</dbReference>
<dbReference type="InterPro" id="IPR011012">
    <property type="entry name" value="Longin-like_dom_sf"/>
</dbReference>
<feature type="domain" description="V-SNARE coiled-coil homology" evidence="11">
    <location>
        <begin position="128"/>
        <end position="188"/>
    </location>
</feature>
<dbReference type="AlphaFoldDB" id="A0A1V9ZSQ3"/>
<keyword evidence="5 9" id="KW-1133">Transmembrane helix</keyword>
<dbReference type="PRINTS" id="PR00219">
    <property type="entry name" value="SYNAPTOBREVN"/>
</dbReference>
<comment type="caution">
    <text evidence="12">The sequence shown here is derived from an EMBL/GenBank/DDBJ whole genome shotgun (WGS) entry which is preliminary data.</text>
</comment>
<dbReference type="EMBL" id="JNBR01000017">
    <property type="protein sequence ID" value="OQS01034.1"/>
    <property type="molecule type" value="Genomic_DNA"/>
</dbReference>
<evidence type="ECO:0000256" key="8">
    <source>
        <dbReference type="PROSITE-ProRule" id="PRU00290"/>
    </source>
</evidence>
<dbReference type="GO" id="GO:0016192">
    <property type="term" value="P:vesicle-mediated transport"/>
    <property type="evidence" value="ECO:0007669"/>
    <property type="project" value="InterPro"/>
</dbReference>
<feature type="transmembrane region" description="Helical" evidence="9">
    <location>
        <begin position="192"/>
        <end position="211"/>
    </location>
</feature>
<proteinExistence type="inferred from homology"/>
<reference evidence="12 13" key="1">
    <citation type="journal article" date="2014" name="Genome Biol. Evol.">
        <title>The secreted proteins of Achlya hypogyna and Thraustotheca clavata identify the ancestral oomycete secretome and reveal gene acquisitions by horizontal gene transfer.</title>
        <authorList>
            <person name="Misner I."/>
            <person name="Blouin N."/>
            <person name="Leonard G."/>
            <person name="Richards T.A."/>
            <person name="Lane C.E."/>
        </authorList>
    </citation>
    <scope>NUCLEOTIDE SEQUENCE [LARGE SCALE GENOMIC DNA]</scope>
    <source>
        <strain evidence="12 13">ATCC 48635</strain>
    </source>
</reference>
<dbReference type="CDD" id="cd15843">
    <property type="entry name" value="R-SNARE"/>
    <property type="match status" value="1"/>
</dbReference>
<dbReference type="SMART" id="SM01270">
    <property type="entry name" value="Longin"/>
    <property type="match status" value="1"/>
</dbReference>
<dbReference type="Proteomes" id="UP000243579">
    <property type="component" value="Unassembled WGS sequence"/>
</dbReference>
<dbReference type="GO" id="GO:0005737">
    <property type="term" value="C:cytoplasm"/>
    <property type="evidence" value="ECO:0007669"/>
    <property type="project" value="UniProtKB-ARBA"/>
</dbReference>
<dbReference type="InterPro" id="IPR010908">
    <property type="entry name" value="Longin_dom"/>
</dbReference>
<dbReference type="GO" id="GO:0012505">
    <property type="term" value="C:endomembrane system"/>
    <property type="evidence" value="ECO:0007669"/>
    <property type="project" value="UniProtKB-SubCell"/>
</dbReference>
<dbReference type="GO" id="GO:0015031">
    <property type="term" value="P:protein transport"/>
    <property type="evidence" value="ECO:0007669"/>
    <property type="project" value="UniProtKB-KW"/>
</dbReference>
<name>A0A1V9ZSQ3_ACHHY</name>
<dbReference type="PROSITE" id="PS50892">
    <property type="entry name" value="V_SNARE"/>
    <property type="match status" value="1"/>
</dbReference>
<evidence type="ECO:0000256" key="7">
    <source>
        <dbReference type="ARBA" id="ARBA00046280"/>
    </source>
</evidence>
<dbReference type="CDD" id="cd14824">
    <property type="entry name" value="Longin"/>
    <property type="match status" value="1"/>
</dbReference>
<dbReference type="STRING" id="1202772.A0A1V9ZSQ3"/>
<comment type="similarity">
    <text evidence="1">Belongs to the synaptobrevin family.</text>
</comment>
<evidence type="ECO:0000313" key="13">
    <source>
        <dbReference type="Proteomes" id="UP000243579"/>
    </source>
</evidence>
<comment type="subcellular location">
    <subcellularLocation>
        <location evidence="7">Endomembrane system</location>
        <topology evidence="7">Single-pass type IV membrane protein</topology>
    </subcellularLocation>
</comment>
<evidence type="ECO:0000256" key="6">
    <source>
        <dbReference type="ARBA" id="ARBA00023136"/>
    </source>
</evidence>
<gene>
    <name evidence="12" type="ORF">ACHHYP_01940</name>
</gene>
<dbReference type="InterPro" id="IPR042855">
    <property type="entry name" value="V_SNARE_CC"/>
</dbReference>
<dbReference type="Pfam" id="PF13774">
    <property type="entry name" value="Longin"/>
    <property type="match status" value="1"/>
</dbReference>
<evidence type="ECO:0000313" key="12">
    <source>
        <dbReference type="EMBL" id="OQS01034.1"/>
    </source>
</evidence>
<keyword evidence="4" id="KW-0653">Protein transport</keyword>
<dbReference type="Gene3D" id="3.30.450.50">
    <property type="entry name" value="Longin domain"/>
    <property type="match status" value="1"/>
</dbReference>
<feature type="domain" description="Longin" evidence="10">
    <location>
        <begin position="7"/>
        <end position="113"/>
    </location>
</feature>
<dbReference type="SUPFAM" id="SSF64356">
    <property type="entry name" value="SNARE-like"/>
    <property type="match status" value="1"/>
</dbReference>
<sequence>MPIIYALVARAQNVLCEYTEGTGNFMTYSRAILRDVDERNHPTDTRNVFSVDGHNFFYYTYDGLIYVCMCDELFQSNVAYAMLLETKNEFLAKYGQKGKTAIAYAMRSFDTHLKALMLKYDSVKIDTKLTQVRDQVKRVKNQMLDNLHQIMERGDKIDMIVSKTEKLQQDALTYEATAQNLKRVFWWKNLKATLVLVFLVAVLMWLVSSWICGFDFSKCNAANVKKEVDSVGTAAAKVNLPFTNAP</sequence>
<dbReference type="InterPro" id="IPR051097">
    <property type="entry name" value="Synaptobrevin-like_transport"/>
</dbReference>
<dbReference type="PROSITE" id="PS50859">
    <property type="entry name" value="LONGIN"/>
    <property type="match status" value="1"/>
</dbReference>
<dbReference type="PANTHER" id="PTHR21136">
    <property type="entry name" value="SNARE PROTEINS"/>
    <property type="match status" value="1"/>
</dbReference>
<dbReference type="GO" id="GO:0016020">
    <property type="term" value="C:membrane"/>
    <property type="evidence" value="ECO:0007669"/>
    <property type="project" value="InterPro"/>
</dbReference>